<dbReference type="PANTHER" id="PTHR43065:SF10">
    <property type="entry name" value="PEROXIDE STRESS-ACTIVATED HISTIDINE KINASE MAK3"/>
    <property type="match status" value="1"/>
</dbReference>
<dbReference type="InterPro" id="IPR004358">
    <property type="entry name" value="Sig_transdc_His_kin-like_C"/>
</dbReference>
<dbReference type="AlphaFoldDB" id="A0A7C2X9Q1"/>
<keyword evidence="8" id="KW-0902">Two-component regulatory system</keyword>
<evidence type="ECO:0000256" key="3">
    <source>
        <dbReference type="ARBA" id="ARBA00022553"/>
    </source>
</evidence>
<evidence type="ECO:0000256" key="2">
    <source>
        <dbReference type="ARBA" id="ARBA00012438"/>
    </source>
</evidence>
<gene>
    <name evidence="10" type="ORF">ENN98_02860</name>
</gene>
<dbReference type="EMBL" id="DSDS01000064">
    <property type="protein sequence ID" value="HET97637.1"/>
    <property type="molecule type" value="Genomic_DNA"/>
</dbReference>
<evidence type="ECO:0000256" key="7">
    <source>
        <dbReference type="ARBA" id="ARBA00022840"/>
    </source>
</evidence>
<reference evidence="10" key="1">
    <citation type="journal article" date="2020" name="mSystems">
        <title>Genome- and Community-Level Interaction Insights into Carbon Utilization and Element Cycling Functions of Hydrothermarchaeota in Hydrothermal Sediment.</title>
        <authorList>
            <person name="Zhou Z."/>
            <person name="Liu Y."/>
            <person name="Xu W."/>
            <person name="Pan J."/>
            <person name="Luo Z.H."/>
            <person name="Li M."/>
        </authorList>
    </citation>
    <scope>NUCLEOTIDE SEQUENCE [LARGE SCALE GENOMIC DNA]</scope>
    <source>
        <strain evidence="10">SpSt-1224</strain>
    </source>
</reference>
<dbReference type="PRINTS" id="PR00344">
    <property type="entry name" value="BCTRLSENSOR"/>
</dbReference>
<feature type="non-terminal residue" evidence="10">
    <location>
        <position position="1"/>
    </location>
</feature>
<evidence type="ECO:0000313" key="10">
    <source>
        <dbReference type="EMBL" id="HET97637.1"/>
    </source>
</evidence>
<dbReference type="Pfam" id="PF02518">
    <property type="entry name" value="HATPase_c"/>
    <property type="match status" value="1"/>
</dbReference>
<proteinExistence type="predicted"/>
<dbReference type="PROSITE" id="PS50109">
    <property type="entry name" value="HIS_KIN"/>
    <property type="match status" value="1"/>
</dbReference>
<dbReference type="InterPro" id="IPR003594">
    <property type="entry name" value="HATPase_dom"/>
</dbReference>
<dbReference type="Proteomes" id="UP000885986">
    <property type="component" value="Unassembled WGS sequence"/>
</dbReference>
<keyword evidence="6 10" id="KW-0418">Kinase</keyword>
<evidence type="ECO:0000256" key="6">
    <source>
        <dbReference type="ARBA" id="ARBA00022777"/>
    </source>
</evidence>
<dbReference type="GO" id="GO:0005524">
    <property type="term" value="F:ATP binding"/>
    <property type="evidence" value="ECO:0007669"/>
    <property type="project" value="UniProtKB-KW"/>
</dbReference>
<dbReference type="SUPFAM" id="SSF55874">
    <property type="entry name" value="ATPase domain of HSP90 chaperone/DNA topoisomerase II/histidine kinase"/>
    <property type="match status" value="1"/>
</dbReference>
<dbReference type="GO" id="GO:0004673">
    <property type="term" value="F:protein histidine kinase activity"/>
    <property type="evidence" value="ECO:0007669"/>
    <property type="project" value="UniProtKB-EC"/>
</dbReference>
<keyword evidence="3" id="KW-0597">Phosphoprotein</keyword>
<dbReference type="InterPro" id="IPR005467">
    <property type="entry name" value="His_kinase_dom"/>
</dbReference>
<protein>
    <recommendedName>
        <fullName evidence="2">histidine kinase</fullName>
        <ecNumber evidence="2">2.7.13.3</ecNumber>
    </recommendedName>
</protein>
<evidence type="ECO:0000256" key="1">
    <source>
        <dbReference type="ARBA" id="ARBA00000085"/>
    </source>
</evidence>
<dbReference type="InterPro" id="IPR036890">
    <property type="entry name" value="HATPase_C_sf"/>
</dbReference>
<sequence>AVVRIRDTGAGMASSQVERVRDPFFTTKTYGTGMGLTLVEKIVEAHGGKFVLHTAKTGGMEATVKVPLQ</sequence>
<evidence type="ECO:0000259" key="9">
    <source>
        <dbReference type="PROSITE" id="PS50109"/>
    </source>
</evidence>
<dbReference type="EC" id="2.7.13.3" evidence="2"/>
<evidence type="ECO:0000256" key="4">
    <source>
        <dbReference type="ARBA" id="ARBA00022679"/>
    </source>
</evidence>
<keyword evidence="7" id="KW-0067">ATP-binding</keyword>
<keyword evidence="5" id="KW-0547">Nucleotide-binding</keyword>
<evidence type="ECO:0000256" key="5">
    <source>
        <dbReference type="ARBA" id="ARBA00022741"/>
    </source>
</evidence>
<dbReference type="Gene3D" id="3.30.565.10">
    <property type="entry name" value="Histidine kinase-like ATPase, C-terminal domain"/>
    <property type="match status" value="1"/>
</dbReference>
<name>A0A7C2X9Q1_9BACT</name>
<evidence type="ECO:0000256" key="8">
    <source>
        <dbReference type="ARBA" id="ARBA00023012"/>
    </source>
</evidence>
<accession>A0A7C2X9Q1</accession>
<comment type="catalytic activity">
    <reaction evidence="1">
        <text>ATP + protein L-histidine = ADP + protein N-phospho-L-histidine.</text>
        <dbReference type="EC" id="2.7.13.3"/>
    </reaction>
</comment>
<dbReference type="PANTHER" id="PTHR43065">
    <property type="entry name" value="SENSOR HISTIDINE KINASE"/>
    <property type="match status" value="1"/>
</dbReference>
<keyword evidence="4" id="KW-0808">Transferase</keyword>
<feature type="domain" description="Histidine kinase" evidence="9">
    <location>
        <begin position="1"/>
        <end position="69"/>
    </location>
</feature>
<dbReference type="GO" id="GO:0000160">
    <property type="term" value="P:phosphorelay signal transduction system"/>
    <property type="evidence" value="ECO:0007669"/>
    <property type="project" value="UniProtKB-KW"/>
</dbReference>
<organism evidence="10">
    <name type="scientific">Desulfurivibrio alkaliphilus</name>
    <dbReference type="NCBI Taxonomy" id="427923"/>
    <lineage>
        <taxon>Bacteria</taxon>
        <taxon>Pseudomonadati</taxon>
        <taxon>Thermodesulfobacteriota</taxon>
        <taxon>Desulfobulbia</taxon>
        <taxon>Desulfobulbales</taxon>
        <taxon>Desulfobulbaceae</taxon>
        <taxon>Desulfurivibrio</taxon>
    </lineage>
</organism>
<comment type="caution">
    <text evidence="10">The sequence shown here is derived from an EMBL/GenBank/DDBJ whole genome shotgun (WGS) entry which is preliminary data.</text>
</comment>